<sequence length="72" mass="8300">MLDQLSKECHDYIKGNKCSNYDAPNPNHSRCVGRFDCENYQYKGIVCPHNHAFLCDTISWPVKCERCACNSQ</sequence>
<dbReference type="AlphaFoldDB" id="A0A6H1ZDN2"/>
<name>A0A6H1ZDN2_9ZZZZ</name>
<gene>
    <name evidence="1" type="ORF">TM448A00302_0034</name>
</gene>
<reference evidence="1" key="1">
    <citation type="submission" date="2020-03" db="EMBL/GenBank/DDBJ databases">
        <title>The deep terrestrial virosphere.</title>
        <authorList>
            <person name="Holmfeldt K."/>
            <person name="Nilsson E."/>
            <person name="Simone D."/>
            <person name="Lopez-Fernandez M."/>
            <person name="Wu X."/>
            <person name="de Brujin I."/>
            <person name="Lundin D."/>
            <person name="Andersson A."/>
            <person name="Bertilsson S."/>
            <person name="Dopson M."/>
        </authorList>
    </citation>
    <scope>NUCLEOTIDE SEQUENCE</scope>
    <source>
        <strain evidence="1">TM448A00302</strain>
    </source>
</reference>
<protein>
    <submittedName>
        <fullName evidence="1">Uncharacterized protein</fullName>
    </submittedName>
</protein>
<evidence type="ECO:0000313" key="1">
    <source>
        <dbReference type="EMBL" id="QJA46026.1"/>
    </source>
</evidence>
<organism evidence="1">
    <name type="scientific">viral metagenome</name>
    <dbReference type="NCBI Taxonomy" id="1070528"/>
    <lineage>
        <taxon>unclassified sequences</taxon>
        <taxon>metagenomes</taxon>
        <taxon>organismal metagenomes</taxon>
    </lineage>
</organism>
<dbReference type="EMBL" id="MT144001">
    <property type="protein sequence ID" value="QJA46026.1"/>
    <property type="molecule type" value="Genomic_DNA"/>
</dbReference>
<proteinExistence type="predicted"/>
<accession>A0A6H1ZDN2</accession>